<evidence type="ECO:0000313" key="3">
    <source>
        <dbReference type="Proteomes" id="UP000681317"/>
    </source>
</evidence>
<feature type="signal peptide" evidence="1">
    <location>
        <begin position="1"/>
        <end position="24"/>
    </location>
</feature>
<keyword evidence="1" id="KW-0732">Signal</keyword>
<dbReference type="EMBL" id="AP024545">
    <property type="protein sequence ID" value="BCT91050.1"/>
    <property type="molecule type" value="Genomic_DNA"/>
</dbReference>
<gene>
    <name evidence="2" type="ORF">LYSCAS_00740</name>
</gene>
<organism evidence="2 3">
    <name type="scientific">Noviluteimonas caseinilytica</name>
    <dbReference type="NCBI Taxonomy" id="2675101"/>
    <lineage>
        <taxon>Bacteria</taxon>
        <taxon>Pseudomonadati</taxon>
        <taxon>Pseudomonadota</taxon>
        <taxon>Gammaproteobacteria</taxon>
        <taxon>Lysobacterales</taxon>
        <taxon>Lysobacteraceae</taxon>
        <taxon>Noviluteimonas</taxon>
    </lineage>
</organism>
<feature type="chain" id="PRO_5046219672" evidence="1">
    <location>
        <begin position="25"/>
        <end position="211"/>
    </location>
</feature>
<dbReference type="Proteomes" id="UP000681317">
    <property type="component" value="Chromosome"/>
</dbReference>
<name>A0ABM7Q1I3_9GAMM</name>
<dbReference type="RefSeq" id="WP_213435085.1">
    <property type="nucleotide sequence ID" value="NZ_AP024545.1"/>
</dbReference>
<protein>
    <submittedName>
        <fullName evidence="2">Uncharacterized protein</fullName>
    </submittedName>
</protein>
<sequence length="211" mass="22204">MRPGTLRWLFAVSLAACASAPAVAFDPLAPILAMRADFGEMHAGHTKVEVGVSGVYFDDGTIDPGILIDFDFPGPCPGEPRCVSASYSRTFHDIDPLVDALRDAKTHLAAGTAYARSLAPPREPCAATSDLKGEVTVKPKGDKVYVALGSSPPAAFDADEVDYFLGMLVPARDMVRRLQPQIAAFNAAAPAKHATVMPAVATPCAGKRARP</sequence>
<evidence type="ECO:0000313" key="2">
    <source>
        <dbReference type="EMBL" id="BCT91050.1"/>
    </source>
</evidence>
<reference evidence="2 3" key="1">
    <citation type="submission" date="2021-03" db="EMBL/GenBank/DDBJ databases">
        <title>Complete Genome Sequences of Two Lysobacter Strains Isolated from Sea Water (Lysobacter caseinilyticus) and Soil (Lysobacter helvus) in South Korea.</title>
        <authorList>
            <person name="Watanabe Y."/>
            <person name="Arakawa K."/>
        </authorList>
    </citation>
    <scope>NUCLEOTIDE SEQUENCE [LARGE SCALE GENOMIC DNA]</scope>
    <source>
        <strain evidence="2 3">KVB24</strain>
    </source>
</reference>
<evidence type="ECO:0000256" key="1">
    <source>
        <dbReference type="SAM" id="SignalP"/>
    </source>
</evidence>
<accession>A0ABM7Q1I3</accession>
<keyword evidence="3" id="KW-1185">Reference proteome</keyword>
<proteinExistence type="predicted"/>